<dbReference type="OrthoDB" id="3900342at2759"/>
<reference evidence="9" key="1">
    <citation type="submission" date="2017-03" db="EMBL/GenBank/DDBJ databases">
        <title>Phytopthora megakarya and P. palmivora, two closely related causual agents of cacao black pod achieved similar genome size and gene model numbers by different mechanisms.</title>
        <authorList>
            <person name="Ali S."/>
            <person name="Shao J."/>
            <person name="Larry D.J."/>
            <person name="Kronmiller B."/>
            <person name="Shen D."/>
            <person name="Strem M.D."/>
            <person name="Melnick R.L."/>
            <person name="Guiltinan M.J."/>
            <person name="Tyler B.M."/>
            <person name="Meinhardt L.W."/>
            <person name="Bailey B.A."/>
        </authorList>
    </citation>
    <scope>NUCLEOTIDE SEQUENCE [LARGE SCALE GENOMIC DNA]</scope>
    <source>
        <strain evidence="9">zdho120</strain>
    </source>
</reference>
<evidence type="ECO:0000256" key="4">
    <source>
        <dbReference type="ARBA" id="ARBA00023136"/>
    </source>
</evidence>
<accession>A0A225VH62</accession>
<evidence type="ECO:0000256" key="1">
    <source>
        <dbReference type="ARBA" id="ARBA00004141"/>
    </source>
</evidence>
<dbReference type="PIRSF" id="PIRSF006060">
    <property type="entry name" value="AA_transporter"/>
    <property type="match status" value="1"/>
</dbReference>
<feature type="domain" description="Amino acid permease/ SLC12A" evidence="7">
    <location>
        <begin position="16"/>
        <end position="321"/>
    </location>
</feature>
<keyword evidence="3 6" id="KW-1133">Transmembrane helix</keyword>
<feature type="transmembrane region" description="Helical" evidence="6">
    <location>
        <begin position="263"/>
        <end position="285"/>
    </location>
</feature>
<dbReference type="InterPro" id="IPR004841">
    <property type="entry name" value="AA-permease/SLC12A_dom"/>
</dbReference>
<gene>
    <name evidence="8" type="ORF">PHMEG_00023046</name>
</gene>
<keyword evidence="4 6" id="KW-0472">Membrane</keyword>
<evidence type="ECO:0000256" key="6">
    <source>
        <dbReference type="SAM" id="Phobius"/>
    </source>
</evidence>
<proteinExistence type="predicted"/>
<dbReference type="Gene3D" id="1.20.1740.10">
    <property type="entry name" value="Amino acid/polyamine transporter I"/>
    <property type="match status" value="1"/>
</dbReference>
<evidence type="ECO:0000256" key="5">
    <source>
        <dbReference type="SAM" id="MobiDB-lite"/>
    </source>
</evidence>
<evidence type="ECO:0000313" key="8">
    <source>
        <dbReference type="EMBL" id="OWZ04956.1"/>
    </source>
</evidence>
<feature type="transmembrane region" description="Helical" evidence="6">
    <location>
        <begin position="134"/>
        <end position="156"/>
    </location>
</feature>
<organism evidence="8 9">
    <name type="scientific">Phytophthora megakarya</name>
    <dbReference type="NCBI Taxonomy" id="4795"/>
    <lineage>
        <taxon>Eukaryota</taxon>
        <taxon>Sar</taxon>
        <taxon>Stramenopiles</taxon>
        <taxon>Oomycota</taxon>
        <taxon>Peronosporomycetes</taxon>
        <taxon>Peronosporales</taxon>
        <taxon>Peronosporaceae</taxon>
        <taxon>Phytophthora</taxon>
    </lineage>
</organism>
<evidence type="ECO:0000256" key="2">
    <source>
        <dbReference type="ARBA" id="ARBA00022692"/>
    </source>
</evidence>
<dbReference type="Proteomes" id="UP000198211">
    <property type="component" value="Unassembled WGS sequence"/>
</dbReference>
<dbReference type="Pfam" id="PF00324">
    <property type="entry name" value="AA_permease"/>
    <property type="match status" value="1"/>
</dbReference>
<feature type="transmembrane region" description="Helical" evidence="6">
    <location>
        <begin position="329"/>
        <end position="348"/>
    </location>
</feature>
<feature type="transmembrane region" description="Helical" evidence="6">
    <location>
        <begin position="34"/>
        <end position="52"/>
    </location>
</feature>
<dbReference type="PANTHER" id="PTHR42770:SF7">
    <property type="entry name" value="MEMBRANE PROTEIN"/>
    <property type="match status" value="1"/>
</dbReference>
<feature type="region of interest" description="Disordered" evidence="5">
    <location>
        <begin position="382"/>
        <end position="423"/>
    </location>
</feature>
<protein>
    <recommendedName>
        <fullName evidence="7">Amino acid permease/ SLC12A domain-containing protein</fullName>
    </recommendedName>
</protein>
<comment type="subcellular location">
    <subcellularLocation>
        <location evidence="1">Membrane</location>
        <topology evidence="1">Multi-pass membrane protein</topology>
    </subcellularLocation>
</comment>
<comment type="caution">
    <text evidence="8">The sequence shown here is derived from an EMBL/GenBank/DDBJ whole genome shotgun (WGS) entry which is preliminary data.</text>
</comment>
<feature type="transmembrane region" description="Helical" evidence="6">
    <location>
        <begin position="7"/>
        <end position="28"/>
    </location>
</feature>
<name>A0A225VH62_9STRA</name>
<sequence length="423" mass="46242">MIGCCEALEYIAYVSASTIAFVDLIVHVSPSLESISPLLWALFYISALAIQIKGGHIFWGFNLSIGIISLVIVVMYCLGSFAYVDYSKYAADPELQFVDGFQGFMKALPLAAWFFVGVEALSLSSDQVEQPKKIVPTAQVACVLTLFVTGLIVYFVTLSLPPGLSSLPTEVVPFNRGFTLMFNIDHHAATVLSLPATYATGFGFMWCYGKLIVAMANSRLLPQFLAKTTKVDEVPYGALITGSTISYALCIVAYFVPVVGENLFHVCILAAFMSYTGQCVGYIALKKNYRNIKSSEFQSPFGVAGAVYSMIVWILSSIAVLGFQNSGGVEVTVFFSMTTLLTLLYFGYSRKRQTFSSAENRIMLVAHVTKFNMKKNVVRKKTRIHNASSSKPSGGVTETSLRESKWGPKSIKASPHLATNTAR</sequence>
<feature type="transmembrane region" description="Helical" evidence="6">
    <location>
        <begin position="297"/>
        <end position="323"/>
    </location>
</feature>
<keyword evidence="9" id="KW-1185">Reference proteome</keyword>
<feature type="transmembrane region" description="Helical" evidence="6">
    <location>
        <begin position="188"/>
        <end position="213"/>
    </location>
</feature>
<dbReference type="GO" id="GO:0055085">
    <property type="term" value="P:transmembrane transport"/>
    <property type="evidence" value="ECO:0007669"/>
    <property type="project" value="InterPro"/>
</dbReference>
<dbReference type="EMBL" id="NBNE01004683">
    <property type="protein sequence ID" value="OWZ04956.1"/>
    <property type="molecule type" value="Genomic_DNA"/>
</dbReference>
<dbReference type="GO" id="GO:0016020">
    <property type="term" value="C:membrane"/>
    <property type="evidence" value="ECO:0007669"/>
    <property type="project" value="UniProtKB-SubCell"/>
</dbReference>
<dbReference type="InterPro" id="IPR050367">
    <property type="entry name" value="APC_superfamily"/>
</dbReference>
<evidence type="ECO:0000259" key="7">
    <source>
        <dbReference type="Pfam" id="PF00324"/>
    </source>
</evidence>
<feature type="compositionally biased region" description="Polar residues" evidence="5">
    <location>
        <begin position="385"/>
        <end position="399"/>
    </location>
</feature>
<keyword evidence="2 6" id="KW-0812">Transmembrane</keyword>
<dbReference type="AlphaFoldDB" id="A0A225VH62"/>
<evidence type="ECO:0000256" key="3">
    <source>
        <dbReference type="ARBA" id="ARBA00022989"/>
    </source>
</evidence>
<feature type="transmembrane region" description="Helical" evidence="6">
    <location>
        <begin position="234"/>
        <end position="257"/>
    </location>
</feature>
<feature type="transmembrane region" description="Helical" evidence="6">
    <location>
        <begin position="59"/>
        <end position="84"/>
    </location>
</feature>
<dbReference type="PANTHER" id="PTHR42770">
    <property type="entry name" value="AMINO ACID TRANSPORTER-RELATED"/>
    <property type="match status" value="1"/>
</dbReference>
<evidence type="ECO:0000313" key="9">
    <source>
        <dbReference type="Proteomes" id="UP000198211"/>
    </source>
</evidence>
<feature type="transmembrane region" description="Helical" evidence="6">
    <location>
        <begin position="104"/>
        <end position="122"/>
    </location>
</feature>
<dbReference type="STRING" id="4795.A0A225VH62"/>